<evidence type="ECO:0000256" key="1">
    <source>
        <dbReference type="SAM" id="SignalP"/>
    </source>
</evidence>
<comment type="caution">
    <text evidence="3">The sequence shown here is derived from an EMBL/GenBank/DDBJ whole genome shotgun (WGS) entry which is preliminary data.</text>
</comment>
<evidence type="ECO:0000259" key="2">
    <source>
        <dbReference type="PROSITE" id="PS50234"/>
    </source>
</evidence>
<reference evidence="3" key="1">
    <citation type="submission" date="2022-03" db="EMBL/GenBank/DDBJ databases">
        <authorList>
            <person name="Martin C."/>
        </authorList>
    </citation>
    <scope>NUCLEOTIDE SEQUENCE</scope>
</reference>
<dbReference type="AlphaFoldDB" id="A0A8S4Q3W5"/>
<dbReference type="OrthoDB" id="5987433at2759"/>
<dbReference type="Proteomes" id="UP000749559">
    <property type="component" value="Unassembled WGS sequence"/>
</dbReference>
<feature type="chain" id="PRO_5035919983" description="VWFA domain-containing protein" evidence="1">
    <location>
        <begin position="21"/>
        <end position="470"/>
    </location>
</feature>
<dbReference type="SUPFAM" id="SSF53300">
    <property type="entry name" value="vWA-like"/>
    <property type="match status" value="2"/>
</dbReference>
<dbReference type="InterPro" id="IPR036465">
    <property type="entry name" value="vWFA_dom_sf"/>
</dbReference>
<gene>
    <name evidence="3" type="ORF">OFUS_LOCUS25018</name>
</gene>
<accession>A0A8S4Q3W5</accession>
<sequence length="470" mass="53135">MRMRHITFVALCMLAVHVRSQDGDPDEPEATVIDPPSLPTLRDPTCADIMLIIDVSASISEDNRRRVVRTAKRVYEELNVQNIRGGGASVRVGAITFRKEVKHKFFLSDFTSKDDIANAIGGIDTFDDGPYRTHTHKAFDSVMREYFIPERGDRSGNFPNVVLFFGDAKTYTPIRFEKVRKFLNELHNRTGEEAIHVDLIVLPSEFNNREDFDVMNEELELIPSKPIGDNTFYLKQGEEEPMIQALANQLSNKFSCSPGQSDERVCADVVVGMDVSCSVAEKHREMCVEVIKEVVLGTIGDVRYSAFTFDEDVYEEFDSNGEEDPDVIRSNLDNVNLESRRCRTRTQAALRKFSEVYFNNTNPHPDDRDDAAYPDIAILCYDGVTYPQRMQEKTLAEAQKLKDSGTKVLLVKLWNNYERFSADIEFESIPSGDDACIPGKGQGYLTADSKAAVVDTLLMQLQQFQCPTKK</sequence>
<dbReference type="InterPro" id="IPR050525">
    <property type="entry name" value="ECM_Assembly_Org"/>
</dbReference>
<keyword evidence="1" id="KW-0732">Signal</keyword>
<dbReference type="PANTHER" id="PTHR24020">
    <property type="entry name" value="COLLAGEN ALPHA"/>
    <property type="match status" value="1"/>
</dbReference>
<dbReference type="PANTHER" id="PTHR24020:SF84">
    <property type="entry name" value="VWFA DOMAIN-CONTAINING PROTEIN"/>
    <property type="match status" value="1"/>
</dbReference>
<dbReference type="Pfam" id="PF00092">
    <property type="entry name" value="VWA"/>
    <property type="match status" value="2"/>
</dbReference>
<dbReference type="PROSITE" id="PS50234">
    <property type="entry name" value="VWFA"/>
    <property type="match status" value="2"/>
</dbReference>
<dbReference type="Gene3D" id="3.40.50.410">
    <property type="entry name" value="von Willebrand factor, type A domain"/>
    <property type="match status" value="2"/>
</dbReference>
<evidence type="ECO:0000313" key="4">
    <source>
        <dbReference type="Proteomes" id="UP000749559"/>
    </source>
</evidence>
<dbReference type="InterPro" id="IPR002035">
    <property type="entry name" value="VWF_A"/>
</dbReference>
<organism evidence="3 4">
    <name type="scientific">Owenia fusiformis</name>
    <name type="common">Polychaete worm</name>
    <dbReference type="NCBI Taxonomy" id="6347"/>
    <lineage>
        <taxon>Eukaryota</taxon>
        <taxon>Metazoa</taxon>
        <taxon>Spiralia</taxon>
        <taxon>Lophotrochozoa</taxon>
        <taxon>Annelida</taxon>
        <taxon>Polychaeta</taxon>
        <taxon>Sedentaria</taxon>
        <taxon>Canalipalpata</taxon>
        <taxon>Sabellida</taxon>
        <taxon>Oweniida</taxon>
        <taxon>Oweniidae</taxon>
        <taxon>Owenia</taxon>
    </lineage>
</organism>
<feature type="signal peptide" evidence="1">
    <location>
        <begin position="1"/>
        <end position="20"/>
    </location>
</feature>
<dbReference type="CDD" id="cd01450">
    <property type="entry name" value="vWFA_subfamily_ECM"/>
    <property type="match status" value="1"/>
</dbReference>
<dbReference type="EMBL" id="CAIIXF020000012">
    <property type="protein sequence ID" value="CAH1801207.1"/>
    <property type="molecule type" value="Genomic_DNA"/>
</dbReference>
<proteinExistence type="predicted"/>
<feature type="domain" description="VWFA" evidence="2">
    <location>
        <begin position="48"/>
        <end position="250"/>
    </location>
</feature>
<feature type="domain" description="VWFA" evidence="2">
    <location>
        <begin position="268"/>
        <end position="461"/>
    </location>
</feature>
<protein>
    <recommendedName>
        <fullName evidence="2">VWFA domain-containing protein</fullName>
    </recommendedName>
</protein>
<keyword evidence="4" id="KW-1185">Reference proteome</keyword>
<evidence type="ECO:0000313" key="3">
    <source>
        <dbReference type="EMBL" id="CAH1801207.1"/>
    </source>
</evidence>
<dbReference type="SMART" id="SM00327">
    <property type="entry name" value="VWA"/>
    <property type="match status" value="2"/>
</dbReference>
<name>A0A8S4Q3W5_OWEFU</name>